<feature type="compositionally biased region" description="Basic and acidic residues" evidence="1">
    <location>
        <begin position="252"/>
        <end position="269"/>
    </location>
</feature>
<dbReference type="InterPro" id="IPR045578">
    <property type="entry name" value="USP47_C"/>
</dbReference>
<dbReference type="AlphaFoldDB" id="A0A7S2DPX8"/>
<evidence type="ECO:0000259" key="2">
    <source>
        <dbReference type="Pfam" id="PF19718"/>
    </source>
</evidence>
<dbReference type="Pfam" id="PF19718">
    <property type="entry name" value="USP47_C"/>
    <property type="match status" value="1"/>
</dbReference>
<feature type="region of interest" description="Disordered" evidence="1">
    <location>
        <begin position="247"/>
        <end position="269"/>
    </location>
</feature>
<name>A0A7S2DPX8_9STRA</name>
<gene>
    <name evidence="3" type="ORF">DSPE1174_LOCUS24481</name>
</gene>
<accession>A0A7S2DPX8</accession>
<sequence>MIKLACEDLEDNSYALLGVAILQDAMTRAQIAETLSLTYGENLPEKGRMRIRKGTGTGQRGKMKLGKVFTEEDTLASFFGDKLHDGVTLGIQRQAGTEAPFTSNHMLLRIRLWRPVEKVLEPAQEIAVLRSSTFGQLKKQLGEHHMICANGNKDATTPGEFVSIVKPFAYLLKDIANVPTLKWLPQPDNDAVISSTTTTSLRDGDQMVYKDSREAEDISADVARRLAENKPAHSVAEESGFQIYSPAQQQAREQELVTKAEAQKREDDERTQAILAAAKNAKDPL</sequence>
<organism evidence="3">
    <name type="scientific">Octactis speculum</name>
    <dbReference type="NCBI Taxonomy" id="3111310"/>
    <lineage>
        <taxon>Eukaryota</taxon>
        <taxon>Sar</taxon>
        <taxon>Stramenopiles</taxon>
        <taxon>Ochrophyta</taxon>
        <taxon>Dictyochophyceae</taxon>
        <taxon>Dictyochales</taxon>
        <taxon>Dictyochaceae</taxon>
        <taxon>Octactis</taxon>
    </lineage>
</organism>
<reference evidence="3" key="1">
    <citation type="submission" date="2021-01" db="EMBL/GenBank/DDBJ databases">
        <authorList>
            <person name="Corre E."/>
            <person name="Pelletier E."/>
            <person name="Niang G."/>
            <person name="Scheremetjew M."/>
            <person name="Finn R."/>
            <person name="Kale V."/>
            <person name="Holt S."/>
            <person name="Cochrane G."/>
            <person name="Meng A."/>
            <person name="Brown T."/>
            <person name="Cohen L."/>
        </authorList>
    </citation>
    <scope>NUCLEOTIDE SEQUENCE</scope>
    <source>
        <strain evidence="3">CCMP1381</strain>
    </source>
</reference>
<dbReference type="EMBL" id="HBGS01047168">
    <property type="protein sequence ID" value="CAD9460920.1"/>
    <property type="molecule type" value="Transcribed_RNA"/>
</dbReference>
<evidence type="ECO:0000313" key="3">
    <source>
        <dbReference type="EMBL" id="CAD9460920.1"/>
    </source>
</evidence>
<proteinExistence type="predicted"/>
<feature type="domain" description="Ubiquitin carboxyl-terminal hydrolase 47 C-terminal" evidence="2">
    <location>
        <begin position="48"/>
        <end position="251"/>
    </location>
</feature>
<protein>
    <recommendedName>
        <fullName evidence="2">Ubiquitin carboxyl-terminal hydrolase 47 C-terminal domain-containing protein</fullName>
    </recommendedName>
</protein>
<evidence type="ECO:0000256" key="1">
    <source>
        <dbReference type="SAM" id="MobiDB-lite"/>
    </source>
</evidence>